<comment type="caution">
    <text evidence="2">The sequence shown here is derived from an EMBL/GenBank/DDBJ whole genome shotgun (WGS) entry which is preliminary data.</text>
</comment>
<evidence type="ECO:0000256" key="1">
    <source>
        <dbReference type="SAM" id="Phobius"/>
    </source>
</evidence>
<protein>
    <submittedName>
        <fullName evidence="2">DUF2905 domain-containing protein</fullName>
    </submittedName>
</protein>
<dbReference type="PANTHER" id="PTHR36443">
    <property type="entry name" value="BSR5223 PROTEIN"/>
    <property type="match status" value="1"/>
</dbReference>
<name>A0A368HHB5_9GAMM</name>
<dbReference type="PANTHER" id="PTHR36443:SF1">
    <property type="entry name" value="BSR5223 PROTEIN"/>
    <property type="match status" value="1"/>
</dbReference>
<dbReference type="Pfam" id="PF11146">
    <property type="entry name" value="DUF2905"/>
    <property type="match status" value="1"/>
</dbReference>
<dbReference type="Proteomes" id="UP000253250">
    <property type="component" value="Unassembled WGS sequence"/>
</dbReference>
<dbReference type="InterPro" id="IPR021320">
    <property type="entry name" value="DUF2905"/>
</dbReference>
<evidence type="ECO:0000313" key="2">
    <source>
        <dbReference type="EMBL" id="RCN58746.1"/>
    </source>
</evidence>
<keyword evidence="1" id="KW-0472">Membrane</keyword>
<feature type="transmembrane region" description="Helical" evidence="1">
    <location>
        <begin position="50"/>
        <end position="72"/>
    </location>
</feature>
<dbReference type="EMBL" id="PSYR01000001">
    <property type="protein sequence ID" value="RCN58746.1"/>
    <property type="molecule type" value="Genomic_DNA"/>
</dbReference>
<sequence length="75" mass="8646">MIVSLRRRLVARLLIISGIVLIIVGLAWEARGRLPWQRLPGDLILRVGDIRIHVLWAVSLLLSVIFSLLLWITRR</sequence>
<keyword evidence="1" id="KW-1133">Transmembrane helix</keyword>
<reference evidence="2 3" key="1">
    <citation type="submission" date="2018-02" db="EMBL/GenBank/DDBJ databases">
        <title>Insights into the biology of acidophilic members of the Acidiferrobacteraceae family derived from comparative genomic analyses.</title>
        <authorList>
            <person name="Issotta F."/>
            <person name="Thyssen C."/>
            <person name="Mena C."/>
            <person name="Moya A."/>
            <person name="Bellenberg S."/>
            <person name="Sproer C."/>
            <person name="Covarrubias P.C."/>
            <person name="Sand W."/>
            <person name="Quatrini R."/>
            <person name="Vera M."/>
        </authorList>
    </citation>
    <scope>NUCLEOTIDE SEQUENCE [LARGE SCALE GENOMIC DNA]</scope>
    <source>
        <strain evidence="3">m-1</strain>
    </source>
</reference>
<proteinExistence type="predicted"/>
<keyword evidence="3" id="KW-1185">Reference proteome</keyword>
<keyword evidence="1" id="KW-0812">Transmembrane</keyword>
<gene>
    <name evidence="2" type="ORF">C4900_02990</name>
</gene>
<accession>A0A368HHB5</accession>
<evidence type="ECO:0000313" key="3">
    <source>
        <dbReference type="Proteomes" id="UP000253250"/>
    </source>
</evidence>
<organism evidence="2 3">
    <name type="scientific">Acidiferrobacter thiooxydans</name>
    <dbReference type="NCBI Taxonomy" id="163359"/>
    <lineage>
        <taxon>Bacteria</taxon>
        <taxon>Pseudomonadati</taxon>
        <taxon>Pseudomonadota</taxon>
        <taxon>Gammaproteobacteria</taxon>
        <taxon>Acidiferrobacterales</taxon>
        <taxon>Acidiferrobacteraceae</taxon>
        <taxon>Acidiferrobacter</taxon>
    </lineage>
</organism>
<dbReference type="OrthoDB" id="1540889at1236"/>
<feature type="transmembrane region" description="Helical" evidence="1">
    <location>
        <begin position="9"/>
        <end position="30"/>
    </location>
</feature>
<dbReference type="AlphaFoldDB" id="A0A368HHB5"/>